<dbReference type="Pfam" id="PF11172">
    <property type="entry name" value="DUF2959"/>
    <property type="match status" value="1"/>
</dbReference>
<dbReference type="PATRIC" id="fig|1579979.3.peg.958"/>
<protein>
    <submittedName>
        <fullName evidence="1">DNA repair protein</fullName>
    </submittedName>
</protein>
<dbReference type="RefSeq" id="WP_049724958.1">
    <property type="nucleotide sequence ID" value="NZ_CP012154.1"/>
</dbReference>
<dbReference type="STRING" id="1579979.WM2015_936"/>
<evidence type="ECO:0000313" key="1">
    <source>
        <dbReference type="EMBL" id="AKS41317.1"/>
    </source>
</evidence>
<proteinExistence type="predicted"/>
<dbReference type="InterPro" id="IPR021342">
    <property type="entry name" value="DUF2959"/>
</dbReference>
<dbReference type="OrthoDB" id="9780401at2"/>
<dbReference type="KEGG" id="wma:WM2015_936"/>
<name>A0A0K0XUM0_9GAMM</name>
<accession>A0A0K0XUM0</accession>
<reference evidence="1 2" key="1">
    <citation type="submission" date="2015-07" db="EMBL/GenBank/DDBJ databases">
        <authorList>
            <person name="Noorani M."/>
        </authorList>
    </citation>
    <scope>NUCLEOTIDE SEQUENCE [LARGE SCALE GENOMIC DNA]</scope>
    <source>
        <strain evidence="1 2">KCTC 42284</strain>
    </source>
</reference>
<dbReference type="Gene3D" id="1.20.5.300">
    <property type="match status" value="1"/>
</dbReference>
<keyword evidence="2" id="KW-1185">Reference proteome</keyword>
<gene>
    <name evidence="1" type="ORF">WM2015_936</name>
</gene>
<evidence type="ECO:0000313" key="2">
    <source>
        <dbReference type="Proteomes" id="UP000066624"/>
    </source>
</evidence>
<dbReference type="Proteomes" id="UP000066624">
    <property type="component" value="Chromosome"/>
</dbReference>
<dbReference type="PROSITE" id="PS51257">
    <property type="entry name" value="PROKAR_LIPOPROTEIN"/>
    <property type="match status" value="1"/>
</dbReference>
<organism evidence="1 2">
    <name type="scientific">Wenzhouxiangella marina</name>
    <dbReference type="NCBI Taxonomy" id="1579979"/>
    <lineage>
        <taxon>Bacteria</taxon>
        <taxon>Pseudomonadati</taxon>
        <taxon>Pseudomonadota</taxon>
        <taxon>Gammaproteobacteria</taxon>
        <taxon>Chromatiales</taxon>
        <taxon>Wenzhouxiangellaceae</taxon>
        <taxon>Wenzhouxiangella</taxon>
    </lineage>
</organism>
<sequence>MRKNLSPILSLLLLVLAALSLSACQSVKYRALESIGIEKRDVLSDRVEEAAEAQDEASEQFASALEQFRATVAVDGGDLEDTYDRLDREFQRSEARAEEVAERIEQIERVADDLFEEWEEELTLYTDPDLRRRSEDILSQTRQRYARMMRAMNRAEASMDPVLDVFRDQVLFLKHNLNSMAIAAIREELGEIEQATDELIEAMNESIAEAREFLDNFE</sequence>
<dbReference type="EMBL" id="CP012154">
    <property type="protein sequence ID" value="AKS41317.1"/>
    <property type="molecule type" value="Genomic_DNA"/>
</dbReference>
<dbReference type="AlphaFoldDB" id="A0A0K0XUM0"/>